<keyword evidence="3" id="KW-1185">Reference proteome</keyword>
<dbReference type="PANTHER" id="PTHR37445:SF3">
    <property type="entry name" value="ZINC FINGER PHD-TYPE DOMAIN-CONTAINING PROTEIN"/>
    <property type="match status" value="1"/>
</dbReference>
<dbReference type="InterPro" id="IPR036691">
    <property type="entry name" value="Endo/exonu/phosph_ase_sf"/>
</dbReference>
<sequence length="328" mass="37766">MVVTREIKEEIKSSIGSAVNALLNEEFIQKIVDRVSESIAKTLNGQVKQLEQKINDLSLRMDKIQSEQQAVDKSILINEIERFKNYNNRREMAERQEKMANLILFKLPETADENLTMKVIQLFRSKLLPDFNENDLMSCIRIGKKIDQRSRGVIVKFRTVQMKERVYNQKRKLKGTGIVVKEDLTYEKLKLMQAAIEKTSLKGVWSYRGHITAIKEDIVLSNNYAIIAVTETWLTSDVDDVQIQIPGYNIARRDRANNARGGGVCIYIKNSIKHEVIGRGIETEDIWKKLFASDCEISSKRLWFEIRISSRVVKPGKSQTPRMSLLDS</sequence>
<dbReference type="PANTHER" id="PTHR37445">
    <property type="entry name" value="PROTEIN CBG24663"/>
    <property type="match status" value="1"/>
</dbReference>
<dbReference type="Gene3D" id="3.60.10.10">
    <property type="entry name" value="Endonuclease/exonuclease/phosphatase"/>
    <property type="match status" value="1"/>
</dbReference>
<feature type="coiled-coil region" evidence="1">
    <location>
        <begin position="40"/>
        <end position="96"/>
    </location>
</feature>
<dbReference type="Gene3D" id="3.30.70.1820">
    <property type="entry name" value="L1 transposable element, RRM domain"/>
    <property type="match status" value="1"/>
</dbReference>
<accession>A0A653CR73</accession>
<dbReference type="Proteomes" id="UP000410492">
    <property type="component" value="Unassembled WGS sequence"/>
</dbReference>
<keyword evidence="1" id="KW-0175">Coiled coil</keyword>
<proteinExistence type="predicted"/>
<protein>
    <submittedName>
        <fullName evidence="2">Uncharacterized protein</fullName>
    </submittedName>
</protein>
<evidence type="ECO:0000313" key="3">
    <source>
        <dbReference type="Proteomes" id="UP000410492"/>
    </source>
</evidence>
<evidence type="ECO:0000256" key="1">
    <source>
        <dbReference type="SAM" id="Coils"/>
    </source>
</evidence>
<gene>
    <name evidence="2" type="ORF">CALMAC_LOCUS11182</name>
</gene>
<dbReference type="SUPFAM" id="SSF56219">
    <property type="entry name" value="DNase I-like"/>
    <property type="match status" value="1"/>
</dbReference>
<name>A0A653CR73_CALMS</name>
<dbReference type="EMBL" id="CAACVG010008587">
    <property type="protein sequence ID" value="VEN50405.1"/>
    <property type="molecule type" value="Genomic_DNA"/>
</dbReference>
<organism evidence="2 3">
    <name type="scientific">Callosobruchus maculatus</name>
    <name type="common">Southern cowpea weevil</name>
    <name type="synonym">Pulse bruchid</name>
    <dbReference type="NCBI Taxonomy" id="64391"/>
    <lineage>
        <taxon>Eukaryota</taxon>
        <taxon>Metazoa</taxon>
        <taxon>Ecdysozoa</taxon>
        <taxon>Arthropoda</taxon>
        <taxon>Hexapoda</taxon>
        <taxon>Insecta</taxon>
        <taxon>Pterygota</taxon>
        <taxon>Neoptera</taxon>
        <taxon>Endopterygota</taxon>
        <taxon>Coleoptera</taxon>
        <taxon>Polyphaga</taxon>
        <taxon>Cucujiformia</taxon>
        <taxon>Chrysomeloidea</taxon>
        <taxon>Chrysomelidae</taxon>
        <taxon>Bruchinae</taxon>
        <taxon>Bruchini</taxon>
        <taxon>Callosobruchus</taxon>
    </lineage>
</organism>
<reference evidence="2 3" key="1">
    <citation type="submission" date="2019-01" db="EMBL/GenBank/DDBJ databases">
        <authorList>
            <person name="Sayadi A."/>
        </authorList>
    </citation>
    <scope>NUCLEOTIDE SEQUENCE [LARGE SCALE GENOMIC DNA]</scope>
</reference>
<dbReference type="OrthoDB" id="6771337at2759"/>
<evidence type="ECO:0000313" key="2">
    <source>
        <dbReference type="EMBL" id="VEN50405.1"/>
    </source>
</evidence>
<dbReference type="AlphaFoldDB" id="A0A653CR73"/>